<keyword evidence="1" id="KW-1133">Transmembrane helix</keyword>
<organism evidence="3 4">
    <name type="scientific">Sporolactobacillus putidus</name>
    <dbReference type="NCBI Taxonomy" id="492735"/>
    <lineage>
        <taxon>Bacteria</taxon>
        <taxon>Bacillati</taxon>
        <taxon>Bacillota</taxon>
        <taxon>Bacilli</taxon>
        <taxon>Bacillales</taxon>
        <taxon>Sporolactobacillaceae</taxon>
        <taxon>Sporolactobacillus</taxon>
    </lineage>
</organism>
<evidence type="ECO:0000259" key="2">
    <source>
        <dbReference type="Pfam" id="PF09851"/>
    </source>
</evidence>
<feature type="domain" description="SHOCT" evidence="2">
    <location>
        <begin position="58"/>
        <end position="82"/>
    </location>
</feature>
<accession>A0A917S2G3</accession>
<dbReference type="GO" id="GO:0016020">
    <property type="term" value="C:membrane"/>
    <property type="evidence" value="ECO:0007669"/>
    <property type="project" value="UniProtKB-SubCell"/>
</dbReference>
<reference evidence="3" key="1">
    <citation type="journal article" date="2014" name="Int. J. Syst. Evol. Microbiol.">
        <title>Complete genome sequence of Corynebacterium casei LMG S-19264T (=DSM 44701T), isolated from a smear-ripened cheese.</title>
        <authorList>
            <consortium name="US DOE Joint Genome Institute (JGI-PGF)"/>
            <person name="Walter F."/>
            <person name="Albersmeier A."/>
            <person name="Kalinowski J."/>
            <person name="Ruckert C."/>
        </authorList>
    </citation>
    <scope>NUCLEOTIDE SEQUENCE</scope>
    <source>
        <strain evidence="3">JCM 15325</strain>
    </source>
</reference>
<dbReference type="InterPro" id="IPR018649">
    <property type="entry name" value="SHOCT"/>
</dbReference>
<comment type="caution">
    <text evidence="3">The sequence shown here is derived from an EMBL/GenBank/DDBJ whole genome shotgun (WGS) entry which is preliminary data.</text>
</comment>
<reference evidence="3" key="2">
    <citation type="submission" date="2020-09" db="EMBL/GenBank/DDBJ databases">
        <authorList>
            <person name="Sun Q."/>
            <person name="Ohkuma M."/>
        </authorList>
    </citation>
    <scope>NUCLEOTIDE SEQUENCE</scope>
    <source>
        <strain evidence="3">JCM 15325</strain>
    </source>
</reference>
<keyword evidence="1" id="KW-0812">Transmembrane</keyword>
<evidence type="ECO:0000256" key="1">
    <source>
        <dbReference type="SAM" id="Phobius"/>
    </source>
</evidence>
<dbReference type="Pfam" id="PF09851">
    <property type="entry name" value="SHOCT"/>
    <property type="match status" value="1"/>
</dbReference>
<sequence length="84" mass="9288">MMYFRGYNGLGGCFGYGNGFWGPGMMIGAGVFLLAAVIIVAVILFRMASPKKKDEGSLELLRLRYAKGEISEEEYLKMKKVLGK</sequence>
<gene>
    <name evidence="3" type="ORF">GCM10007968_17490</name>
</gene>
<evidence type="ECO:0000313" key="4">
    <source>
        <dbReference type="Proteomes" id="UP000654670"/>
    </source>
</evidence>
<evidence type="ECO:0000313" key="3">
    <source>
        <dbReference type="EMBL" id="GGL53972.1"/>
    </source>
</evidence>
<keyword evidence="1" id="KW-0472">Membrane</keyword>
<name>A0A917S2G3_9BACL</name>
<dbReference type="RefSeq" id="WP_188802714.1">
    <property type="nucleotide sequence ID" value="NZ_BMOK01000006.1"/>
</dbReference>
<keyword evidence="4" id="KW-1185">Reference proteome</keyword>
<dbReference type="AlphaFoldDB" id="A0A917S2G3"/>
<proteinExistence type="predicted"/>
<dbReference type="Proteomes" id="UP000654670">
    <property type="component" value="Unassembled WGS sequence"/>
</dbReference>
<protein>
    <recommendedName>
        <fullName evidence="2">SHOCT domain-containing protein</fullName>
    </recommendedName>
</protein>
<feature type="transmembrane region" description="Helical" evidence="1">
    <location>
        <begin position="20"/>
        <end position="45"/>
    </location>
</feature>
<dbReference type="EMBL" id="BMOK01000006">
    <property type="protein sequence ID" value="GGL53972.1"/>
    <property type="molecule type" value="Genomic_DNA"/>
</dbReference>